<dbReference type="Gene3D" id="2.60.120.10">
    <property type="entry name" value="Jelly Rolls"/>
    <property type="match status" value="1"/>
</dbReference>
<evidence type="ECO:0000313" key="3">
    <source>
        <dbReference type="Proteomes" id="UP001501757"/>
    </source>
</evidence>
<evidence type="ECO:0000259" key="1">
    <source>
        <dbReference type="PROSITE" id="PS50042"/>
    </source>
</evidence>
<dbReference type="InterPro" id="IPR014710">
    <property type="entry name" value="RmlC-like_jellyroll"/>
</dbReference>
<dbReference type="SMART" id="SM00100">
    <property type="entry name" value="cNMP"/>
    <property type="match status" value="1"/>
</dbReference>
<accession>A0ABP3GCJ9</accession>
<comment type="caution">
    <text evidence="2">The sequence shown here is derived from an EMBL/GenBank/DDBJ whole genome shotgun (WGS) entry which is preliminary data.</text>
</comment>
<dbReference type="PROSITE" id="PS50042">
    <property type="entry name" value="CNMP_BINDING_3"/>
    <property type="match status" value="1"/>
</dbReference>
<proteinExistence type="predicted"/>
<feature type="domain" description="Cyclic nucleotide-binding" evidence="1">
    <location>
        <begin position="18"/>
        <end position="122"/>
    </location>
</feature>
<gene>
    <name evidence="2" type="ORF">GCM10009092_03360</name>
</gene>
<dbReference type="Proteomes" id="UP001501757">
    <property type="component" value="Unassembled WGS sequence"/>
</dbReference>
<dbReference type="InterPro" id="IPR000595">
    <property type="entry name" value="cNMP-bd_dom"/>
</dbReference>
<dbReference type="RefSeq" id="WP_102798030.1">
    <property type="nucleotide sequence ID" value="NZ_BAAAEI010000002.1"/>
</dbReference>
<dbReference type="CDD" id="cd00038">
    <property type="entry name" value="CAP_ED"/>
    <property type="match status" value="1"/>
</dbReference>
<protein>
    <recommendedName>
        <fullName evidence="1">Cyclic nucleotide-binding domain-containing protein</fullName>
    </recommendedName>
</protein>
<sequence length="203" mass="23503">MTSSTQVALAELRQKMQSYAPLSDQTWQAMREICRTQMLPKGTYWLKPGQQPDRFAFVHRGLLRIYVTDGQGREYNKMFFAEGSFPGSMAALLEKRQSDFGLQALEDTCLLEIDFAAYRSLLQRFHDLALYQVHYLETNWLRAKDVREVALVQEDAASRYTRFMDEFGYLAHRLPQYHIASHLGITPTQLSRIKKAGIINLCK</sequence>
<dbReference type="SUPFAM" id="SSF51206">
    <property type="entry name" value="cAMP-binding domain-like"/>
    <property type="match status" value="1"/>
</dbReference>
<organism evidence="2 3">
    <name type="scientific">Bowmanella denitrificans</name>
    <dbReference type="NCBI Taxonomy" id="366582"/>
    <lineage>
        <taxon>Bacteria</taxon>
        <taxon>Pseudomonadati</taxon>
        <taxon>Pseudomonadota</taxon>
        <taxon>Gammaproteobacteria</taxon>
        <taxon>Alteromonadales</taxon>
        <taxon>Alteromonadaceae</taxon>
        <taxon>Bowmanella</taxon>
    </lineage>
</organism>
<dbReference type="Pfam" id="PF00027">
    <property type="entry name" value="cNMP_binding"/>
    <property type="match status" value="1"/>
</dbReference>
<dbReference type="InterPro" id="IPR018490">
    <property type="entry name" value="cNMP-bd_dom_sf"/>
</dbReference>
<name>A0ABP3GCJ9_9ALTE</name>
<dbReference type="EMBL" id="BAAAEI010000002">
    <property type="protein sequence ID" value="GAA0342134.1"/>
    <property type="molecule type" value="Genomic_DNA"/>
</dbReference>
<evidence type="ECO:0000313" key="2">
    <source>
        <dbReference type="EMBL" id="GAA0342134.1"/>
    </source>
</evidence>
<keyword evidence="3" id="KW-1185">Reference proteome</keyword>
<reference evidence="3" key="1">
    <citation type="journal article" date="2019" name="Int. J. Syst. Evol. Microbiol.">
        <title>The Global Catalogue of Microorganisms (GCM) 10K type strain sequencing project: providing services to taxonomists for standard genome sequencing and annotation.</title>
        <authorList>
            <consortium name="The Broad Institute Genomics Platform"/>
            <consortium name="The Broad Institute Genome Sequencing Center for Infectious Disease"/>
            <person name="Wu L."/>
            <person name="Ma J."/>
        </authorList>
    </citation>
    <scope>NUCLEOTIDE SEQUENCE [LARGE SCALE GENOMIC DNA]</scope>
    <source>
        <strain evidence="3">JCM 13378</strain>
    </source>
</reference>